<sequence length="183" mass="19781">MRIFAGLELPDGARAAAARLAMEAQVCMPGRYVQPENYHVTLAYIGEADGATCAAAADALREAARALRGRQVCCALAQARYFKRREHAILYCAVRSEPGVACAAQAVRASLAARGVPFDPAPFVPHVTLARGVCVDEAALERLKLTPQEWQIGQLTLFESARVDGELRYTPILRAMLEEEGAP</sequence>
<dbReference type="EC" id="3.1.4.58" evidence="2"/>
<comment type="catalytic activity">
    <reaction evidence="2">
        <text>a 3'-end 2',3'-cyclophospho-ribonucleotide-RNA + H2O = a 3'-end 2'-phospho-ribonucleotide-RNA + H(+)</text>
        <dbReference type="Rhea" id="RHEA:11828"/>
        <dbReference type="Rhea" id="RHEA-COMP:10464"/>
        <dbReference type="Rhea" id="RHEA-COMP:17353"/>
        <dbReference type="ChEBI" id="CHEBI:15377"/>
        <dbReference type="ChEBI" id="CHEBI:15378"/>
        <dbReference type="ChEBI" id="CHEBI:83064"/>
        <dbReference type="ChEBI" id="CHEBI:173113"/>
        <dbReference type="EC" id="3.1.4.58"/>
    </reaction>
</comment>
<feature type="short sequence motif" description="HXTX 1" evidence="2">
    <location>
        <begin position="39"/>
        <end position="42"/>
    </location>
</feature>
<dbReference type="AlphaFoldDB" id="A0A9D1CQX1"/>
<dbReference type="NCBIfam" id="TIGR02258">
    <property type="entry name" value="2_5_ligase"/>
    <property type="match status" value="1"/>
</dbReference>
<evidence type="ECO:0000256" key="2">
    <source>
        <dbReference type="HAMAP-Rule" id="MF_01940"/>
    </source>
</evidence>
<dbReference type="InterPro" id="IPR009097">
    <property type="entry name" value="Cyclic_Pdiesterase"/>
</dbReference>
<dbReference type="PANTHER" id="PTHR35561:SF1">
    <property type="entry name" value="RNA 2',3'-CYCLIC PHOSPHODIESTERASE"/>
    <property type="match status" value="1"/>
</dbReference>
<evidence type="ECO:0000313" key="4">
    <source>
        <dbReference type="Proteomes" id="UP000886887"/>
    </source>
</evidence>
<dbReference type="InterPro" id="IPR004175">
    <property type="entry name" value="RNA_CPDase"/>
</dbReference>
<reference evidence="3" key="2">
    <citation type="journal article" date="2021" name="PeerJ">
        <title>Extensive microbial diversity within the chicken gut microbiome revealed by metagenomics and culture.</title>
        <authorList>
            <person name="Gilroy R."/>
            <person name="Ravi A."/>
            <person name="Getino M."/>
            <person name="Pursley I."/>
            <person name="Horton D.L."/>
            <person name="Alikhan N.F."/>
            <person name="Baker D."/>
            <person name="Gharbi K."/>
            <person name="Hall N."/>
            <person name="Watson M."/>
            <person name="Adriaenssens E.M."/>
            <person name="Foster-Nyarko E."/>
            <person name="Jarju S."/>
            <person name="Secka A."/>
            <person name="Antonio M."/>
            <person name="Oren A."/>
            <person name="Chaudhuri R.R."/>
            <person name="La Ragione R."/>
            <person name="Hildebrand F."/>
            <person name="Pallen M.J."/>
        </authorList>
    </citation>
    <scope>NUCLEOTIDE SEQUENCE</scope>
    <source>
        <strain evidence="3">ChiSxjej2B14-6234</strain>
    </source>
</reference>
<comment type="similarity">
    <text evidence="2">Belongs to the 2H phosphoesterase superfamily. ThpR family.</text>
</comment>
<feature type="active site" description="Proton donor" evidence="2">
    <location>
        <position position="39"/>
    </location>
</feature>
<keyword evidence="1 2" id="KW-0378">Hydrolase</keyword>
<comment type="function">
    <text evidence="2">Hydrolyzes RNA 2',3'-cyclic phosphodiester to an RNA 2'-phosphomonoester.</text>
</comment>
<proteinExistence type="inferred from homology"/>
<organism evidence="3 4">
    <name type="scientific">Candidatus Onthenecus intestinigallinarum</name>
    <dbReference type="NCBI Taxonomy" id="2840875"/>
    <lineage>
        <taxon>Bacteria</taxon>
        <taxon>Bacillati</taxon>
        <taxon>Bacillota</taxon>
        <taxon>Clostridia</taxon>
        <taxon>Eubacteriales</taxon>
        <taxon>Candidatus Onthenecus</taxon>
    </lineage>
</organism>
<dbReference type="HAMAP" id="MF_01940">
    <property type="entry name" value="RNA_CPDase"/>
    <property type="match status" value="1"/>
</dbReference>
<dbReference type="Gene3D" id="3.90.1140.10">
    <property type="entry name" value="Cyclic phosphodiesterase"/>
    <property type="match status" value="1"/>
</dbReference>
<dbReference type="GO" id="GO:0004113">
    <property type="term" value="F:2',3'-cyclic-nucleotide 3'-phosphodiesterase activity"/>
    <property type="evidence" value="ECO:0007669"/>
    <property type="project" value="InterPro"/>
</dbReference>
<dbReference type="Pfam" id="PF13563">
    <property type="entry name" value="2_5_RNA_ligase2"/>
    <property type="match status" value="1"/>
</dbReference>
<dbReference type="Proteomes" id="UP000886887">
    <property type="component" value="Unassembled WGS sequence"/>
</dbReference>
<accession>A0A9D1CQX1</accession>
<feature type="active site" description="Proton acceptor" evidence="2">
    <location>
        <position position="126"/>
    </location>
</feature>
<evidence type="ECO:0000256" key="1">
    <source>
        <dbReference type="ARBA" id="ARBA00022801"/>
    </source>
</evidence>
<dbReference type="GO" id="GO:0008664">
    <property type="term" value="F:RNA 2',3'-cyclic 3'-phosphodiesterase activity"/>
    <property type="evidence" value="ECO:0007669"/>
    <property type="project" value="UniProtKB-EC"/>
</dbReference>
<dbReference type="EMBL" id="DVFJ01000006">
    <property type="protein sequence ID" value="HIQ70894.1"/>
    <property type="molecule type" value="Genomic_DNA"/>
</dbReference>
<feature type="short sequence motif" description="HXTX 2" evidence="2">
    <location>
        <begin position="126"/>
        <end position="129"/>
    </location>
</feature>
<dbReference type="SUPFAM" id="SSF55144">
    <property type="entry name" value="LigT-like"/>
    <property type="match status" value="1"/>
</dbReference>
<comment type="caution">
    <text evidence="3">The sequence shown here is derived from an EMBL/GenBank/DDBJ whole genome shotgun (WGS) entry which is preliminary data.</text>
</comment>
<reference evidence="3" key="1">
    <citation type="submission" date="2020-10" db="EMBL/GenBank/DDBJ databases">
        <authorList>
            <person name="Gilroy R."/>
        </authorList>
    </citation>
    <scope>NUCLEOTIDE SEQUENCE</scope>
    <source>
        <strain evidence="3">ChiSxjej2B14-6234</strain>
    </source>
</reference>
<name>A0A9D1CQX1_9FIRM</name>
<protein>
    <recommendedName>
        <fullName evidence="2">RNA 2',3'-cyclic phosphodiesterase</fullName>
        <shortName evidence="2">RNA 2',3'-CPDase</shortName>
        <ecNumber evidence="2">3.1.4.58</ecNumber>
    </recommendedName>
</protein>
<evidence type="ECO:0000313" key="3">
    <source>
        <dbReference type="EMBL" id="HIQ70894.1"/>
    </source>
</evidence>
<gene>
    <name evidence="3" type="primary">thpR</name>
    <name evidence="3" type="ORF">IAB73_01630</name>
</gene>
<dbReference type="PANTHER" id="PTHR35561">
    <property type="entry name" value="RNA 2',3'-CYCLIC PHOSPHODIESTERASE"/>
    <property type="match status" value="1"/>
</dbReference>